<feature type="chain" id="PRO_5012967599" evidence="1">
    <location>
        <begin position="22"/>
        <end position="418"/>
    </location>
</feature>
<evidence type="ECO:0000313" key="3">
    <source>
        <dbReference type="EMBL" id="SOB86939.1"/>
    </source>
</evidence>
<dbReference type="InterPro" id="IPR006680">
    <property type="entry name" value="Amidohydro-rel"/>
</dbReference>
<dbReference type="InterPro" id="IPR011059">
    <property type="entry name" value="Metal-dep_hydrolase_composite"/>
</dbReference>
<keyword evidence="1" id="KW-0732">Signal</keyword>
<protein>
    <submittedName>
        <fullName evidence="3">Imidazolonepropionase</fullName>
    </submittedName>
</protein>
<evidence type="ECO:0000259" key="2">
    <source>
        <dbReference type="Pfam" id="PF01979"/>
    </source>
</evidence>
<feature type="domain" description="Amidohydrolase-related" evidence="2">
    <location>
        <begin position="75"/>
        <end position="412"/>
    </location>
</feature>
<dbReference type="OrthoDB" id="8098664at2"/>
<dbReference type="PANTHER" id="PTHR43135">
    <property type="entry name" value="ALPHA-D-RIBOSE 1-METHYLPHOSPHONATE 5-TRIPHOSPHATE DIPHOSPHATASE"/>
    <property type="match status" value="1"/>
</dbReference>
<proteinExistence type="predicted"/>
<dbReference type="AlphaFoldDB" id="A0A285QZW1"/>
<dbReference type="Gene3D" id="2.30.40.10">
    <property type="entry name" value="Urease, subunit C, domain 1"/>
    <property type="match status" value="1"/>
</dbReference>
<dbReference type="SUPFAM" id="SSF51338">
    <property type="entry name" value="Composite domain of metallo-dependent hydrolases"/>
    <property type="match status" value="1"/>
</dbReference>
<sequence>MRCLLALLALVLTGNAAPEPAAPAILIVPARVFDGVDPHPHAGWKVLVRGDRIVAVGPDVAAPPDAERIDLPGATLMPGLIDLHVHLFLHPYDEASWNDQVLKESLALRTVRAVAAARLTVAAGFTTVRDLGTEGALDADAGLRDAIAAGIVPGPRLLIANRALVATGSYGPKGYATDVPQGAEEVSGDGVVAAVRRQIARGADWIKLYADYRWGPGEPSRPTFTLEELRAAVAAAHDAGRRVAVHASTPEGMRRAAEAGADTIEHGNEGTAAVFALMKARGAAYCPTLAATVAVARYAGWNGRAPEPSGVAAKRASFAAALRSGVTLCVGGDAGVFAHGANADEIVLMHRWGLGARALVLATSGNAALLGLADRIGRVAPGLVADLVAVDGDPTAEPEALRQVRLVLRSGKRASLVP</sequence>
<dbReference type="PANTHER" id="PTHR43135:SF3">
    <property type="entry name" value="ALPHA-D-RIBOSE 1-METHYLPHOSPHONATE 5-TRIPHOSPHATE DIPHOSPHATASE"/>
    <property type="match status" value="1"/>
</dbReference>
<dbReference type="SUPFAM" id="SSF51556">
    <property type="entry name" value="Metallo-dependent hydrolases"/>
    <property type="match status" value="1"/>
</dbReference>
<dbReference type="Pfam" id="PF01979">
    <property type="entry name" value="Amidohydro_1"/>
    <property type="match status" value="1"/>
</dbReference>
<feature type="signal peptide" evidence="1">
    <location>
        <begin position="1"/>
        <end position="21"/>
    </location>
</feature>
<dbReference type="GO" id="GO:0016810">
    <property type="term" value="F:hydrolase activity, acting on carbon-nitrogen (but not peptide) bonds"/>
    <property type="evidence" value="ECO:0007669"/>
    <property type="project" value="InterPro"/>
</dbReference>
<organism evidence="3 4">
    <name type="scientific">Sphingomonas guangdongensis</name>
    <dbReference type="NCBI Taxonomy" id="1141890"/>
    <lineage>
        <taxon>Bacteria</taxon>
        <taxon>Pseudomonadati</taxon>
        <taxon>Pseudomonadota</taxon>
        <taxon>Alphaproteobacteria</taxon>
        <taxon>Sphingomonadales</taxon>
        <taxon>Sphingomonadaceae</taxon>
        <taxon>Sphingomonas</taxon>
    </lineage>
</organism>
<dbReference type="InterPro" id="IPR051781">
    <property type="entry name" value="Metallo-dep_Hydrolase"/>
</dbReference>
<dbReference type="EMBL" id="OBMI01000002">
    <property type="protein sequence ID" value="SOB86939.1"/>
    <property type="molecule type" value="Genomic_DNA"/>
</dbReference>
<dbReference type="InterPro" id="IPR057744">
    <property type="entry name" value="OTAase-like"/>
</dbReference>
<dbReference type="InterPro" id="IPR032466">
    <property type="entry name" value="Metal_Hydrolase"/>
</dbReference>
<gene>
    <name evidence="3" type="ORF">SAMN06297144_2057</name>
</gene>
<evidence type="ECO:0000256" key="1">
    <source>
        <dbReference type="SAM" id="SignalP"/>
    </source>
</evidence>
<dbReference type="Proteomes" id="UP000219494">
    <property type="component" value="Unassembled WGS sequence"/>
</dbReference>
<reference evidence="3 4" key="1">
    <citation type="submission" date="2017-07" db="EMBL/GenBank/DDBJ databases">
        <authorList>
            <person name="Sun Z.S."/>
            <person name="Albrecht U."/>
            <person name="Echele G."/>
            <person name="Lee C.C."/>
        </authorList>
    </citation>
    <scope>NUCLEOTIDE SEQUENCE [LARGE SCALE GENOMIC DNA]</scope>
    <source>
        <strain evidence="3 4">CGMCC 1.12672</strain>
    </source>
</reference>
<accession>A0A285QZW1</accession>
<dbReference type="Gene3D" id="3.20.20.140">
    <property type="entry name" value="Metal-dependent hydrolases"/>
    <property type="match status" value="1"/>
</dbReference>
<keyword evidence="4" id="KW-1185">Reference proteome</keyword>
<dbReference type="CDD" id="cd01299">
    <property type="entry name" value="Met_dep_hydrolase_A"/>
    <property type="match status" value="1"/>
</dbReference>
<dbReference type="RefSeq" id="WP_097063898.1">
    <property type="nucleotide sequence ID" value="NZ_OBMI01000002.1"/>
</dbReference>
<name>A0A285QZW1_9SPHN</name>
<evidence type="ECO:0000313" key="4">
    <source>
        <dbReference type="Proteomes" id="UP000219494"/>
    </source>
</evidence>